<dbReference type="EMBL" id="FQXQ01000007">
    <property type="protein sequence ID" value="SHH92035.1"/>
    <property type="molecule type" value="Genomic_DNA"/>
</dbReference>
<proteinExistence type="predicted"/>
<dbReference type="RefSeq" id="WP_073122470.1">
    <property type="nucleotide sequence ID" value="NZ_BMEN01000007.1"/>
</dbReference>
<keyword evidence="3" id="KW-1185">Reference proteome</keyword>
<feature type="domain" description="POTRA" evidence="1">
    <location>
        <begin position="21"/>
        <end position="91"/>
    </location>
</feature>
<dbReference type="AlphaFoldDB" id="A0A1M5WWF0"/>
<dbReference type="InterPro" id="IPR010827">
    <property type="entry name" value="BamA/TamA_POTRA"/>
</dbReference>
<gene>
    <name evidence="2" type="ORF">SAMN05444281_2724</name>
</gene>
<protein>
    <submittedName>
        <fullName evidence="2">Surface antigen variable number repeat-containing protein</fullName>
    </submittedName>
</protein>
<organism evidence="2 3">
    <name type="scientific">Wenyingzhuangia marina</name>
    <dbReference type="NCBI Taxonomy" id="1195760"/>
    <lineage>
        <taxon>Bacteria</taxon>
        <taxon>Pseudomonadati</taxon>
        <taxon>Bacteroidota</taxon>
        <taxon>Flavobacteriia</taxon>
        <taxon>Flavobacteriales</taxon>
        <taxon>Flavobacteriaceae</taxon>
        <taxon>Wenyingzhuangia</taxon>
    </lineage>
</organism>
<dbReference type="STRING" id="1195760.SAMN05444281_2724"/>
<evidence type="ECO:0000313" key="2">
    <source>
        <dbReference type="EMBL" id="SHH92035.1"/>
    </source>
</evidence>
<accession>A0A1M5WWF0</accession>
<dbReference type="Gene3D" id="2.40.160.50">
    <property type="entry name" value="membrane protein fhac: a member of the omp85/tpsb transporter family"/>
    <property type="match status" value="1"/>
</dbReference>
<dbReference type="Proteomes" id="UP000184109">
    <property type="component" value="Unassembled WGS sequence"/>
</dbReference>
<evidence type="ECO:0000313" key="3">
    <source>
        <dbReference type="Proteomes" id="UP000184109"/>
    </source>
</evidence>
<reference evidence="3" key="1">
    <citation type="submission" date="2016-11" db="EMBL/GenBank/DDBJ databases">
        <authorList>
            <person name="Varghese N."/>
            <person name="Submissions S."/>
        </authorList>
    </citation>
    <scope>NUCLEOTIDE SEQUENCE [LARGE SCALE GENOMIC DNA]</scope>
    <source>
        <strain evidence="3">DSM 100572</strain>
    </source>
</reference>
<dbReference type="GO" id="GO:0019867">
    <property type="term" value="C:outer membrane"/>
    <property type="evidence" value="ECO:0007669"/>
    <property type="project" value="InterPro"/>
</dbReference>
<dbReference type="OrthoDB" id="1490006at2"/>
<sequence length="418" mass="47934">MHYKILITLFVFTPFKLNAQVIKSIGYEGNKKTKTKVLEKLTTIKVGEKLDSVVLEKDITLISRLPVCNTSEYVISTDSDGNYEVIYTIEETNTIIPTVNFWTANNQQFAYQLGVKEFNLLGENKQIGGFYRNNGLHSFSVNYQDPFLFSATTGISITLQNLSSLEPLYFDDESADYQYKNSSIEALVLKRISPNHNINLGVIFFNEQYQYVEGYQATNTLRSLDELKLSFKGGFDYNTLKYYYQYVEGFRSLLNFQHVMPVDESNRKLTVFWNDFLYYKRIHQKGNLATRLRLGISSNNDSPFAPFALDNNLNIRGVGNIIDRGTGVMVLNMEYRHTVIDKKWFSMQTNIFVDAGNWRKTGGELNGLVKISGARLHPGIGLRFIHKKIYNAVLRIDYGFSVINEKQQGLVFGVGQYF</sequence>
<evidence type="ECO:0000259" key="1">
    <source>
        <dbReference type="Pfam" id="PF07244"/>
    </source>
</evidence>
<name>A0A1M5WWF0_9FLAO</name>
<dbReference type="Gene3D" id="3.10.20.310">
    <property type="entry name" value="membrane protein fhac"/>
    <property type="match status" value="1"/>
</dbReference>
<dbReference type="Pfam" id="PF07244">
    <property type="entry name" value="POTRA"/>
    <property type="match status" value="1"/>
</dbReference>